<keyword evidence="2" id="KW-0472">Membrane</keyword>
<dbReference type="NCBIfam" id="TIGR04228">
    <property type="entry name" value="isopep_sspB_C2"/>
    <property type="match status" value="1"/>
</dbReference>
<evidence type="ECO:0000256" key="3">
    <source>
        <dbReference type="SAM" id="SignalP"/>
    </source>
</evidence>
<reference evidence="7" key="1">
    <citation type="submission" date="2016-08" db="EMBL/GenBank/DDBJ databases">
        <authorList>
            <person name="Varghese N."/>
            <person name="Submissions Spin"/>
        </authorList>
    </citation>
    <scope>NUCLEOTIDE SEQUENCE [LARGE SCALE GENOMIC DNA]</scope>
    <source>
        <strain evidence="7">R-52791</strain>
    </source>
</reference>
<accession>A0A1C4H5B4</accession>
<dbReference type="EMBL" id="FMBL01000002">
    <property type="protein sequence ID" value="SCC80065.1"/>
    <property type="molecule type" value="Genomic_DNA"/>
</dbReference>
<evidence type="ECO:0000259" key="4">
    <source>
        <dbReference type="Pfam" id="PF16364"/>
    </source>
</evidence>
<evidence type="ECO:0000313" key="6">
    <source>
        <dbReference type="EMBL" id="SCC80065.1"/>
    </source>
</evidence>
<feature type="compositionally biased region" description="Polar residues" evidence="1">
    <location>
        <begin position="337"/>
        <end position="347"/>
    </location>
</feature>
<feature type="region of interest" description="Disordered" evidence="1">
    <location>
        <begin position="334"/>
        <end position="358"/>
    </location>
</feature>
<evidence type="ECO:0000256" key="1">
    <source>
        <dbReference type="SAM" id="MobiDB-lite"/>
    </source>
</evidence>
<dbReference type="Proteomes" id="UP000242610">
    <property type="component" value="Unassembled WGS sequence"/>
</dbReference>
<gene>
    <name evidence="6" type="ORF">GA0061077_0980</name>
</gene>
<organism evidence="6 7">
    <name type="scientific">Bifidobacterium commune</name>
    <dbReference type="NCBI Taxonomy" id="1505727"/>
    <lineage>
        <taxon>Bacteria</taxon>
        <taxon>Bacillati</taxon>
        <taxon>Actinomycetota</taxon>
        <taxon>Actinomycetes</taxon>
        <taxon>Bifidobacteriales</taxon>
        <taxon>Bifidobacteriaceae</taxon>
        <taxon>Bifidobacterium</taxon>
    </lineage>
</organism>
<feature type="compositionally biased region" description="Polar residues" evidence="1">
    <location>
        <begin position="533"/>
        <end position="550"/>
    </location>
</feature>
<evidence type="ECO:0000313" key="7">
    <source>
        <dbReference type="Proteomes" id="UP000242610"/>
    </source>
</evidence>
<feature type="region of interest" description="Disordered" evidence="1">
    <location>
        <begin position="530"/>
        <end position="550"/>
    </location>
</feature>
<sequence>MRFSNVRAGVFRRLLAGAVVGLTAVAMLAPSMANADGGAGSGGSGGANGGRGAIKWTYRDSFGTPSDALVTDVLRGMGMSVTGGDADIAINQAMSGAVGECQARYGASHPGQAAQANCRLVSVGAIYTPTAGNSFTGHPAGFTSNQWATAWNAETQGKIYSHGGVSYLTSSPFSDGSTTINSLVAREASRNVALIVVVLSQDEPPVDVPPAPPSKDVQRGVSADAMVNRTTVTSGTGTNGREFSFSDSFDAHGQSYTVSNQKVFDVTTGRDISDRFAFDTADGSAPAGDVAHATWKGGDRLPDGHTWRWTLDVTVHGPSTSKVDDTARVHWKGAAQTADQDTPSRSFPTWKPSPDKSWVRRDDSGKWLAVVDPTHSNATGADDMTFLDGDTVGSVVNGTVDAHLIDAPSVFSLEDDWSKAGYLVGAAKASDVRVYEADAQVGANGHYERSSVNDIANTGRDVTGQFDISLNGSKAVAKAKPSYLAKLKGMATPLQVTMLVPMGVDYANGKGAAKVREDFGKEPGDEVAFCTNPDGSGLTNAGSETVNTRKTATNEPKVCGYVPPAKKDVVGEASQGGDQSSVDGKAVYPGQKVEYQLDTQPHLPSLAYPVKTVTLTDRYDRYLQVDKQTLEIMDLNTGHAVPKSKYTTTWDDKAHMVAANITDPTLIAQWQAGGAPRLQLRFEGTVAKDAPADHKVNNRWVLTLNNSLTPSNEVFNIPPSLNPAKHDNQSAKQGDPKVSIDGRTLLLGDTGNYVIDLDATQSNPAYKVWRLGIVDDFDERYLKVDPSAVSVTGDDGRDYTGRFNIQVRDGVLYAFAKRVDTKVPATGETVKGDPQPADLKAYSESNDYDPLNDPAIDQTLLGQKYHVTLPYTVAKVTDGYVVRNKATQVQNTVRKDTNEVSNPLKPINPAKDVVVKVGGESVDGTSIYRDHVFLYRLDSSVLPANRAYPKTDRWRIADRLDPAYDQYTGQWAVYAARDLYRDGKVVAGKGERIAGSGFDSSKLGGDMFAMHAASDGTLNIEATAAYLALVSADNGHEQGWRAYVQAKRVKVTDRHENRFTETINDRDSESNVVWTRTPDMTPGLHIEKWDRDSGWPDGDRDESKDAKKLWRDGDTIVFTITNTSNNEGGQGAVYKAGDLKLEDRTIAGDGTVTDLKYPDNWDTLVLRPGEHVDVTGTLKGVTGHHTDRAKVTGTPLVECPVPAGDPFDASKKNNAQQPAPADGMKRVRVGDRTLCADTKVESNQDDWNATRASMLARTGSAVLAVVLAALLLAGAGFGLMYVRSRSDAVAPNADGGEER</sequence>
<feature type="signal peptide" evidence="3">
    <location>
        <begin position="1"/>
        <end position="35"/>
    </location>
</feature>
<proteinExistence type="predicted"/>
<dbReference type="Gene3D" id="2.60.40.740">
    <property type="match status" value="3"/>
</dbReference>
<dbReference type="InterPro" id="IPR032300">
    <property type="entry name" value="Antigen_C"/>
</dbReference>
<keyword evidence="2" id="KW-0812">Transmembrane</keyword>
<dbReference type="STRING" id="1505727.GA0061077_0980"/>
<feature type="domain" description="Adhesin isopeptide-forming adherence" evidence="5">
    <location>
        <begin position="573"/>
        <end position="716"/>
    </location>
</feature>
<keyword evidence="3" id="KW-0732">Signal</keyword>
<dbReference type="RefSeq" id="WP_234696515.1">
    <property type="nucleotide sequence ID" value="NZ_FMBL01000002.1"/>
</dbReference>
<evidence type="ECO:0000259" key="5">
    <source>
        <dbReference type="Pfam" id="PF17998"/>
    </source>
</evidence>
<feature type="domain" description="Adhesin isopeptide-forming adherence" evidence="5">
    <location>
        <begin position="723"/>
        <end position="904"/>
    </location>
</feature>
<name>A0A1C4H5B4_9BIFI</name>
<dbReference type="InterPro" id="IPR026345">
    <property type="entry name" value="Adh_isopep-form_adh_dom"/>
</dbReference>
<keyword evidence="2" id="KW-1133">Transmembrane helix</keyword>
<dbReference type="Pfam" id="PF16364">
    <property type="entry name" value="Antigen_C"/>
    <property type="match status" value="1"/>
</dbReference>
<keyword evidence="7" id="KW-1185">Reference proteome</keyword>
<protein>
    <submittedName>
        <fullName evidence="6">Adhesin isopeptide-forming domain-containing protein, sspB-C2 type</fullName>
    </submittedName>
</protein>
<dbReference type="Pfam" id="PF17998">
    <property type="entry name" value="AgI_II_C2"/>
    <property type="match status" value="2"/>
</dbReference>
<evidence type="ECO:0000256" key="2">
    <source>
        <dbReference type="SAM" id="Phobius"/>
    </source>
</evidence>
<feature type="chain" id="PRO_5008692903" evidence="3">
    <location>
        <begin position="36"/>
        <end position="1299"/>
    </location>
</feature>
<feature type="transmembrane region" description="Helical" evidence="2">
    <location>
        <begin position="1261"/>
        <end position="1282"/>
    </location>
</feature>
<feature type="domain" description="Cell surface antigen C-terminal" evidence="4">
    <location>
        <begin position="908"/>
        <end position="1078"/>
    </location>
</feature>